<name>C0QPB9_PERMH</name>
<dbReference type="PaxDb" id="123214-PERMA_0727"/>
<accession>C0QPB9</accession>
<protein>
    <recommendedName>
        <fullName evidence="1">Flagellar protein FlgJ N-terminal domain-containing protein</fullName>
    </recommendedName>
</protein>
<dbReference type="EMBL" id="CP001230">
    <property type="protein sequence ID" value="ACO04407.1"/>
    <property type="molecule type" value="Genomic_DNA"/>
</dbReference>
<dbReference type="eggNOG" id="COG3951">
    <property type="taxonomic scope" value="Bacteria"/>
</dbReference>
<sequence length="95" mass="11226">MEEIKIRPYWDIKDISQIKSKEEIAKEFEAIFVRMLMKEFRKSIPEGLFSSFSSKMYLDMFDMQISEAVASSDQLGIKSYILEAIKSYEKYSTEE</sequence>
<evidence type="ECO:0000313" key="3">
    <source>
        <dbReference type="Proteomes" id="UP000001366"/>
    </source>
</evidence>
<organism evidence="2 3">
    <name type="scientific">Persephonella marina (strain DSM 14350 / EX-H1)</name>
    <dbReference type="NCBI Taxonomy" id="123214"/>
    <lineage>
        <taxon>Bacteria</taxon>
        <taxon>Pseudomonadati</taxon>
        <taxon>Aquificota</taxon>
        <taxon>Aquificia</taxon>
        <taxon>Aquificales</taxon>
        <taxon>Hydrogenothermaceae</taxon>
        <taxon>Persephonella</taxon>
    </lineage>
</organism>
<feature type="domain" description="Flagellar protein FlgJ N-terminal" evidence="1">
    <location>
        <begin position="41"/>
        <end position="82"/>
    </location>
</feature>
<dbReference type="KEGG" id="pmx:PERMA_0727"/>
<dbReference type="OrthoDB" id="9796740at2"/>
<evidence type="ECO:0000313" key="2">
    <source>
        <dbReference type="EMBL" id="ACO04407.1"/>
    </source>
</evidence>
<dbReference type="Pfam" id="PF10135">
    <property type="entry name" value="Rod-binding"/>
    <property type="match status" value="1"/>
</dbReference>
<keyword evidence="3" id="KW-1185">Reference proteome</keyword>
<reference evidence="2 3" key="1">
    <citation type="journal article" date="2009" name="J. Bacteriol.">
        <title>Complete and draft genome sequences of six members of the Aquificales.</title>
        <authorList>
            <person name="Reysenbach A.L."/>
            <person name="Hamamura N."/>
            <person name="Podar M."/>
            <person name="Griffiths E."/>
            <person name="Ferreira S."/>
            <person name="Hochstein R."/>
            <person name="Heidelberg J."/>
            <person name="Johnson J."/>
            <person name="Mead D."/>
            <person name="Pohorille A."/>
            <person name="Sarmiento M."/>
            <person name="Schweighofer K."/>
            <person name="Seshadri R."/>
            <person name="Voytek M.A."/>
        </authorList>
    </citation>
    <scope>NUCLEOTIDE SEQUENCE [LARGE SCALE GENOMIC DNA]</scope>
    <source>
        <strain evidence="3">DSM 14350 / EX-H1</strain>
    </source>
</reference>
<dbReference type="AlphaFoldDB" id="C0QPB9"/>
<proteinExistence type="predicted"/>
<dbReference type="HOGENOM" id="CLU_183863_0_0_0"/>
<dbReference type="RefSeq" id="WP_012676645.1">
    <property type="nucleotide sequence ID" value="NC_012440.1"/>
</dbReference>
<dbReference type="Proteomes" id="UP000001366">
    <property type="component" value="Chromosome"/>
</dbReference>
<evidence type="ECO:0000259" key="1">
    <source>
        <dbReference type="Pfam" id="PF10135"/>
    </source>
</evidence>
<dbReference type="STRING" id="123214.PERMA_0727"/>
<gene>
    <name evidence="2" type="ordered locus">PERMA_0727</name>
</gene>
<dbReference type="InterPro" id="IPR019301">
    <property type="entry name" value="Flagellar_prot_FlgJ_N"/>
</dbReference>